<dbReference type="EMBL" id="JBFOLK010000002">
    <property type="protein sequence ID" value="KAL2532201.1"/>
    <property type="molecule type" value="Genomic_DNA"/>
</dbReference>
<evidence type="ECO:0000313" key="1">
    <source>
        <dbReference type="EMBL" id="KAL2532201.1"/>
    </source>
</evidence>
<gene>
    <name evidence="1" type="ORF">Adt_05552</name>
</gene>
<organism evidence="1 2">
    <name type="scientific">Abeliophyllum distichum</name>
    <dbReference type="NCBI Taxonomy" id="126358"/>
    <lineage>
        <taxon>Eukaryota</taxon>
        <taxon>Viridiplantae</taxon>
        <taxon>Streptophyta</taxon>
        <taxon>Embryophyta</taxon>
        <taxon>Tracheophyta</taxon>
        <taxon>Spermatophyta</taxon>
        <taxon>Magnoliopsida</taxon>
        <taxon>eudicotyledons</taxon>
        <taxon>Gunneridae</taxon>
        <taxon>Pentapetalae</taxon>
        <taxon>asterids</taxon>
        <taxon>lamiids</taxon>
        <taxon>Lamiales</taxon>
        <taxon>Oleaceae</taxon>
        <taxon>Forsythieae</taxon>
        <taxon>Abeliophyllum</taxon>
    </lineage>
</organism>
<reference evidence="2" key="1">
    <citation type="submission" date="2024-07" db="EMBL/GenBank/DDBJ databases">
        <title>Two chromosome-level genome assemblies of Korean endemic species Abeliophyllum distichum and Forsythia ovata (Oleaceae).</title>
        <authorList>
            <person name="Jang H."/>
        </authorList>
    </citation>
    <scope>NUCLEOTIDE SEQUENCE [LARGE SCALE GENOMIC DNA]</scope>
</reference>
<evidence type="ECO:0000313" key="2">
    <source>
        <dbReference type="Proteomes" id="UP001604336"/>
    </source>
</evidence>
<protein>
    <submittedName>
        <fullName evidence="1">Uncharacterized protein</fullName>
    </submittedName>
</protein>
<keyword evidence="2" id="KW-1185">Reference proteome</keyword>
<comment type="caution">
    <text evidence="1">The sequence shown here is derived from an EMBL/GenBank/DDBJ whole genome shotgun (WGS) entry which is preliminary data.</text>
</comment>
<accession>A0ABD1V4E7</accession>
<sequence>MTYTKFLCMKFSTDRGIVTVRKNQYEFRACYTNAMRNFVDREVHVIDVEMRDAPIDPERMVVRPKEEDEHMIELEDPEDLNPWMIEDEPRTSLAEKLECFHEDLVDFTKELQVESESPAYFKYSFKEVFVWKFG</sequence>
<dbReference type="Proteomes" id="UP001604336">
    <property type="component" value="Unassembled WGS sequence"/>
</dbReference>
<dbReference type="AlphaFoldDB" id="A0ABD1V4E7"/>
<proteinExistence type="predicted"/>
<name>A0ABD1V4E7_9LAMI</name>